<dbReference type="Proteomes" id="UP000218288">
    <property type="component" value="Chromosome"/>
</dbReference>
<dbReference type="AlphaFoldDB" id="A0A160PGP4"/>
<protein>
    <submittedName>
        <fullName evidence="1">Integrase family protein</fullName>
    </submittedName>
</protein>
<dbReference type="RefSeq" id="WP_096485986.1">
    <property type="nucleotide sequence ID" value="NZ_AP014809.1"/>
</dbReference>
<organism evidence="1 2">
    <name type="scientific">Methylorubrum populi</name>
    <dbReference type="NCBI Taxonomy" id="223967"/>
    <lineage>
        <taxon>Bacteria</taxon>
        <taxon>Pseudomonadati</taxon>
        <taxon>Pseudomonadota</taxon>
        <taxon>Alphaproteobacteria</taxon>
        <taxon>Hyphomicrobiales</taxon>
        <taxon>Methylobacteriaceae</taxon>
        <taxon>Methylorubrum</taxon>
    </lineage>
</organism>
<name>A0A160PGP4_9HYPH</name>
<dbReference type="InterPro" id="IPR011010">
    <property type="entry name" value="DNA_brk_join_enz"/>
</dbReference>
<dbReference type="GO" id="GO:0003677">
    <property type="term" value="F:DNA binding"/>
    <property type="evidence" value="ECO:0007669"/>
    <property type="project" value="InterPro"/>
</dbReference>
<evidence type="ECO:0000313" key="1">
    <source>
        <dbReference type="EMBL" id="BAU91946.1"/>
    </source>
</evidence>
<proteinExistence type="predicted"/>
<gene>
    <name evidence="1" type="ORF">MPPM_3341</name>
</gene>
<dbReference type="SUPFAM" id="SSF56349">
    <property type="entry name" value="DNA breaking-rejoining enzymes"/>
    <property type="match status" value="1"/>
</dbReference>
<sequence>MTVHVLVTARQRTAAANLAHVIEEARASQAFGPDLDFDAMIWALPRDRGRHPSMNNARALYFSRNPPDGRRTHVHHTKRADTDRPLAQPFSDFLKAYVRLADANKARKMLGDYGNMIRAGRWLHDVLEPKDHDPCRLTTEDFAAAFAAFEAGGARDAARYAMGSHLSRLANFVTRRGIALAPIEFPNPVSGKALAGHRQGGAELEAVRAAKLPSDAVLDALADIASRVVDDTDLVLMRTIELMVCAPWRIHEILTMPAECEVTRELTEKGEPLIDASGKPAVGYGLRYHGGKGHGWDIKWIPTAMVDVAKRAIADLRRITEPSRAVARWLAANPGRAWVPEPWTGADPDMILGTNEVSLIVKGEKDPIAGRDFIVKNDVPHRRSGVAYEVRLGDVEAELLSRMGEIPEGHEGVRREDHLLILPAGFFGTRWLRRPTVVRFLAYYEIQNCLTGRANVASIFERFGHVDAEGAPLRMTSHALRHWLNTLAQDGGASQVDIARWSGRKTVDQNAAYNHLSGIALAEKARELMEAGSVKGPIAGMADRLPPMDRADFLKAGIATAHTTDLGMCVNDWSLAPCHHHGSCADCCDHLVVKGDAAQRGRAEILLAETEFLLGKAREEMAEESFGASNWVAHQERMQAGLRAVLAAHDDPAVADGTLVQANPRGALRGPLRMLGGADPS</sequence>
<dbReference type="EMBL" id="AP014809">
    <property type="protein sequence ID" value="BAU91946.1"/>
    <property type="molecule type" value="Genomic_DNA"/>
</dbReference>
<dbReference type="OrthoDB" id="7876241at2"/>
<accession>A0A160PGP4</accession>
<reference evidence="1 2" key="1">
    <citation type="journal article" date="2016" name="Genome Announc.">
        <title>Complete Genome Sequence of Methylobacterium populi P-1M, Isolated from Pink-Pigmented Household Biofilm.</title>
        <authorList>
            <person name="Morohoshi T."/>
            <person name="Ikeda T."/>
        </authorList>
    </citation>
    <scope>NUCLEOTIDE SEQUENCE [LARGE SCALE GENOMIC DNA]</scope>
    <source>
        <strain evidence="1 2">P-1M</strain>
    </source>
</reference>
<evidence type="ECO:0000313" key="2">
    <source>
        <dbReference type="Proteomes" id="UP000218288"/>
    </source>
</evidence>